<organism evidence="1 2">
    <name type="scientific">Halomicrobium zhouii</name>
    <dbReference type="NCBI Taxonomy" id="767519"/>
    <lineage>
        <taxon>Archaea</taxon>
        <taxon>Methanobacteriati</taxon>
        <taxon>Methanobacteriota</taxon>
        <taxon>Stenosarchaea group</taxon>
        <taxon>Halobacteria</taxon>
        <taxon>Halobacteriales</taxon>
        <taxon>Haloarculaceae</taxon>
        <taxon>Halomicrobium</taxon>
    </lineage>
</organism>
<dbReference type="STRING" id="767519.SAMN05216559_3895"/>
<dbReference type="InterPro" id="IPR017850">
    <property type="entry name" value="Alkaline_phosphatase_core_sf"/>
</dbReference>
<evidence type="ECO:0000313" key="2">
    <source>
        <dbReference type="Proteomes" id="UP000199062"/>
    </source>
</evidence>
<evidence type="ECO:0000313" key="1">
    <source>
        <dbReference type="EMBL" id="SFS11555.1"/>
    </source>
</evidence>
<dbReference type="RefSeq" id="WP_218155602.1">
    <property type="nucleotide sequence ID" value="NZ_FOZK01000005.1"/>
</dbReference>
<sequence>MSHIADAYTTVQYVLDEVREHGASATWWKSRFLHRIAGGLWFRRVEGNTGEYVMAKDWDNLLVLDACRFDLYRDVADPNCESVRSRGASTPEWVAENFEGRSFPETVYVTANPYVSTITEDEFHARYDVWEEGWDDEEGTVLPEVLAERSREIAEMHPDKRLIVHFMQPHQPFVGSDLPGSFWNVDESPWDALQHGTVDRSAVLEAYADNLRVVYPVARELGLDLPGKSVLTADHGNMLGERVWPFPVRDYGHRKSIYTPGNVRVPWDELPFESRKTITAGDTMVESDVTADVTERLADLGYVT</sequence>
<name>A0A1I6M741_9EURY</name>
<proteinExistence type="predicted"/>
<reference evidence="1 2" key="1">
    <citation type="submission" date="2016-10" db="EMBL/GenBank/DDBJ databases">
        <authorList>
            <person name="de Groot N.N."/>
        </authorList>
    </citation>
    <scope>NUCLEOTIDE SEQUENCE [LARGE SCALE GENOMIC DNA]</scope>
    <source>
        <strain evidence="1 2">CGMCC 1.10457</strain>
    </source>
</reference>
<dbReference type="OrthoDB" id="100846at2157"/>
<gene>
    <name evidence="1" type="ORF">SAMN05216559_3895</name>
</gene>
<evidence type="ECO:0008006" key="3">
    <source>
        <dbReference type="Google" id="ProtNLM"/>
    </source>
</evidence>
<dbReference type="AlphaFoldDB" id="A0A1I6M741"/>
<dbReference type="EMBL" id="FOZK01000005">
    <property type="protein sequence ID" value="SFS11555.1"/>
    <property type="molecule type" value="Genomic_DNA"/>
</dbReference>
<dbReference type="Gene3D" id="3.40.720.10">
    <property type="entry name" value="Alkaline Phosphatase, subunit A"/>
    <property type="match status" value="1"/>
</dbReference>
<protein>
    <recommendedName>
        <fullName evidence="3">Sulfatase</fullName>
    </recommendedName>
</protein>
<keyword evidence="2" id="KW-1185">Reference proteome</keyword>
<dbReference type="Proteomes" id="UP000199062">
    <property type="component" value="Unassembled WGS sequence"/>
</dbReference>
<accession>A0A1I6M741</accession>